<reference evidence="2 3" key="1">
    <citation type="submission" date="2015-01" db="EMBL/GenBank/DDBJ databases">
        <title>Paenibacillus swuensis/DY6/whole genome sequencing.</title>
        <authorList>
            <person name="Kim M.K."/>
            <person name="Srinivasan S."/>
            <person name="Lee J.-J."/>
        </authorList>
    </citation>
    <scope>NUCLEOTIDE SEQUENCE [LARGE SCALE GENOMIC DNA]</scope>
    <source>
        <strain evidence="2 3">DY6</strain>
    </source>
</reference>
<dbReference type="CDD" id="cd14791">
    <property type="entry name" value="GH36"/>
    <property type="match status" value="1"/>
</dbReference>
<accession>A0A172TEK7</accession>
<dbReference type="PATRIC" id="fig|1178515.4.peg.414"/>
<evidence type="ECO:0000313" key="2">
    <source>
        <dbReference type="EMBL" id="ANE45334.1"/>
    </source>
</evidence>
<dbReference type="InterPro" id="IPR038417">
    <property type="entry name" value="Alpga-gal_N_sf"/>
</dbReference>
<name>A0A172TEK7_9BACL</name>
<dbReference type="Gene3D" id="2.70.98.60">
    <property type="entry name" value="alpha-galactosidase from lactobacil brevis"/>
    <property type="match status" value="1"/>
</dbReference>
<dbReference type="PRINTS" id="PR00743">
    <property type="entry name" value="GLHYDRLASE36"/>
</dbReference>
<dbReference type="Gene3D" id="3.20.20.70">
    <property type="entry name" value="Aldolase class I"/>
    <property type="match status" value="1"/>
</dbReference>
<proteinExistence type="predicted"/>
<evidence type="ECO:0000256" key="1">
    <source>
        <dbReference type="PIRSR" id="PIRSR005536-1"/>
    </source>
</evidence>
<dbReference type="InterPro" id="IPR013785">
    <property type="entry name" value="Aldolase_TIM"/>
</dbReference>
<feature type="active site" description="Proton donor" evidence="1">
    <location>
        <position position="528"/>
    </location>
</feature>
<organism evidence="2 3">
    <name type="scientific">Paenibacillus swuensis</name>
    <dbReference type="NCBI Taxonomy" id="1178515"/>
    <lineage>
        <taxon>Bacteria</taxon>
        <taxon>Bacillati</taxon>
        <taxon>Bacillota</taxon>
        <taxon>Bacilli</taxon>
        <taxon>Bacillales</taxon>
        <taxon>Paenibacillaceae</taxon>
        <taxon>Paenibacillus</taxon>
    </lineage>
</organism>
<dbReference type="InterPro" id="IPR002252">
    <property type="entry name" value="Glyco_hydro_36"/>
</dbReference>
<protein>
    <submittedName>
        <fullName evidence="2">Uncharacterized protein</fullName>
    </submittedName>
</protein>
<dbReference type="RefSeq" id="WP_068603846.1">
    <property type="nucleotide sequence ID" value="NZ_CP011388.1"/>
</dbReference>
<dbReference type="GO" id="GO:0004557">
    <property type="term" value="F:alpha-galactosidase activity"/>
    <property type="evidence" value="ECO:0007669"/>
    <property type="project" value="UniProtKB-UniRule"/>
</dbReference>
<dbReference type="KEGG" id="pswu:SY83_02175"/>
<dbReference type="InterPro" id="IPR017853">
    <property type="entry name" value="GH"/>
</dbReference>
<dbReference type="STRING" id="1178515.SY83_02175"/>
<sequence>MTLVQENTKWMVDHQGMHLEFAQHGETLVQTALNTSGNRKDRVAPISLPNFQLGLTGKPRGVFPVPLGGMTSIPAECILLSKEQREDGLLLTYRHAAYNLQIQVRMTFIPGANVIRQTTTVVNTGTEPVLMNHLSSMSLSGIATDGVRHWQDPKKIRVHYAMQTWHGEGQWRTGNLEDLGLYHGSPHPPSNTIRFSSVGSFSTAKYLPMLVLEDMETGKVWYFQVETSTSWNIEIGFRGSWNDDSGCLYVHTDAGSERFGGWKKQLLPGESYTSVPTAYGCAEGGFNEAVSQLTRYRRSTLKPAPAWEGEFPLVYNDFMNGIWGMPTRERLIPLIDAAAEAGAECFCIDAGWFMEHTDAPVQKLGDWLPVDERFGEGGLQGILDYIASRGMLPGIWLEIEMCHVESSIAAKDQDWYLYRNGARIGGPDRVFLNFSNPEVCAYFEALFDRLTGMGIRFIKNDYNDFIPVADSPDGVSVDDLRRNADAFYSFIDAIRRRHPQLILENCGSGGMREDYAALSHFHLQSTSDQEFYYNYPSILQGSLAAILPEQAGIWAYPYPLPFLEQNTPEVVLSESYQATMKDGEETVFNMINGLCGNLYLAGHLYAADAHNMALIQQATALYKQERGHIHHSVPVYPTGLLKLKEQQAWGSLGLWNRDQNRMLLAVWRLGSAEDRFGIPLNDWFSGETSTRQLYPQAEEFQAPFYYNKAAGKLTVHLTKPFTARFFEVSGRVQ</sequence>
<dbReference type="Pfam" id="PF02065">
    <property type="entry name" value="Melibiase"/>
    <property type="match status" value="1"/>
</dbReference>
<dbReference type="EMBL" id="CP011388">
    <property type="protein sequence ID" value="ANE45334.1"/>
    <property type="molecule type" value="Genomic_DNA"/>
</dbReference>
<dbReference type="GO" id="GO:0016052">
    <property type="term" value="P:carbohydrate catabolic process"/>
    <property type="evidence" value="ECO:0007669"/>
    <property type="project" value="InterPro"/>
</dbReference>
<evidence type="ECO:0000313" key="3">
    <source>
        <dbReference type="Proteomes" id="UP000076927"/>
    </source>
</evidence>
<dbReference type="AlphaFoldDB" id="A0A172TEK7"/>
<dbReference type="Proteomes" id="UP000076927">
    <property type="component" value="Chromosome"/>
</dbReference>
<feature type="active site" description="Nucleophile" evidence="1">
    <location>
        <position position="461"/>
    </location>
</feature>
<keyword evidence="3" id="KW-1185">Reference proteome</keyword>
<dbReference type="SUPFAM" id="SSF51445">
    <property type="entry name" value="(Trans)glycosidases"/>
    <property type="match status" value="1"/>
</dbReference>
<dbReference type="OrthoDB" id="9758822at2"/>
<gene>
    <name evidence="2" type="ORF">SY83_02175</name>
</gene>